<feature type="domain" description="HTH gntR-type" evidence="9">
    <location>
        <begin position="20"/>
        <end position="88"/>
    </location>
</feature>
<evidence type="ECO:0000256" key="3">
    <source>
        <dbReference type="ARBA" id="ARBA00022576"/>
    </source>
</evidence>
<name>A0A2N7AWN9_9LACO</name>
<evidence type="ECO:0000256" key="1">
    <source>
        <dbReference type="ARBA" id="ARBA00001933"/>
    </source>
</evidence>
<dbReference type="GO" id="GO:0030170">
    <property type="term" value="F:pyridoxal phosphate binding"/>
    <property type="evidence" value="ECO:0007669"/>
    <property type="project" value="InterPro"/>
</dbReference>
<dbReference type="Pfam" id="PF00392">
    <property type="entry name" value="GntR"/>
    <property type="match status" value="1"/>
</dbReference>
<keyword evidence="4" id="KW-0808">Transferase</keyword>
<dbReference type="InterPro" id="IPR036390">
    <property type="entry name" value="WH_DNA-bd_sf"/>
</dbReference>
<dbReference type="InterPro" id="IPR036388">
    <property type="entry name" value="WH-like_DNA-bd_sf"/>
</dbReference>
<dbReference type="Gene3D" id="1.10.10.10">
    <property type="entry name" value="Winged helix-like DNA-binding domain superfamily/Winged helix DNA-binding domain"/>
    <property type="match status" value="1"/>
</dbReference>
<dbReference type="Proteomes" id="UP000235649">
    <property type="component" value="Unassembled WGS sequence"/>
</dbReference>
<keyword evidence="8" id="KW-0804">Transcription</keyword>
<dbReference type="InterPro" id="IPR000524">
    <property type="entry name" value="Tscrpt_reg_HTH_GntR"/>
</dbReference>
<dbReference type="PANTHER" id="PTHR46577:SF2">
    <property type="entry name" value="TRANSCRIPTIONAL REGULATORY PROTEIN"/>
    <property type="match status" value="1"/>
</dbReference>
<evidence type="ECO:0000256" key="7">
    <source>
        <dbReference type="ARBA" id="ARBA00023125"/>
    </source>
</evidence>
<comment type="cofactor">
    <cofactor evidence="1">
        <name>pyridoxal 5'-phosphate</name>
        <dbReference type="ChEBI" id="CHEBI:597326"/>
    </cofactor>
</comment>
<dbReference type="Gene3D" id="3.90.1150.10">
    <property type="entry name" value="Aspartate Aminotransferase, domain 1"/>
    <property type="match status" value="1"/>
</dbReference>
<dbReference type="PRINTS" id="PR00035">
    <property type="entry name" value="HTHGNTR"/>
</dbReference>
<dbReference type="SMART" id="SM00345">
    <property type="entry name" value="HTH_GNTR"/>
    <property type="match status" value="1"/>
</dbReference>
<evidence type="ECO:0000256" key="6">
    <source>
        <dbReference type="ARBA" id="ARBA00023015"/>
    </source>
</evidence>
<evidence type="ECO:0000256" key="8">
    <source>
        <dbReference type="ARBA" id="ARBA00023163"/>
    </source>
</evidence>
<proteinExistence type="inferred from homology"/>
<dbReference type="SUPFAM" id="SSF53383">
    <property type="entry name" value="PLP-dependent transferases"/>
    <property type="match status" value="1"/>
</dbReference>
<evidence type="ECO:0000259" key="9">
    <source>
        <dbReference type="PROSITE" id="PS50949"/>
    </source>
</evidence>
<protein>
    <submittedName>
        <fullName evidence="10">GntR family transcriptional regulator</fullName>
    </submittedName>
</protein>
<keyword evidence="11" id="KW-1185">Reference proteome</keyword>
<comment type="similarity">
    <text evidence="2">In the C-terminal section; belongs to the class-I pyridoxal-phosphate-dependent aminotransferase family.</text>
</comment>
<dbReference type="InterPro" id="IPR015421">
    <property type="entry name" value="PyrdxlP-dep_Trfase_major"/>
</dbReference>
<comment type="caution">
    <text evidence="10">The sequence shown here is derived from an EMBL/GenBank/DDBJ whole genome shotgun (WGS) entry which is preliminary data.</text>
</comment>
<dbReference type="AlphaFoldDB" id="A0A2N7AWN9"/>
<dbReference type="PROSITE" id="PS50949">
    <property type="entry name" value="HTH_GNTR"/>
    <property type="match status" value="1"/>
</dbReference>
<dbReference type="CDD" id="cd07377">
    <property type="entry name" value="WHTH_GntR"/>
    <property type="match status" value="1"/>
</dbReference>
<evidence type="ECO:0000256" key="4">
    <source>
        <dbReference type="ARBA" id="ARBA00022679"/>
    </source>
</evidence>
<dbReference type="GO" id="GO:0003700">
    <property type="term" value="F:DNA-binding transcription factor activity"/>
    <property type="evidence" value="ECO:0007669"/>
    <property type="project" value="InterPro"/>
</dbReference>
<dbReference type="InterPro" id="IPR004839">
    <property type="entry name" value="Aminotransferase_I/II_large"/>
</dbReference>
<reference evidence="10 11" key="1">
    <citation type="submission" date="2017-05" db="EMBL/GenBank/DDBJ databases">
        <title>Lactobacillus nurukis nov., sp. nov., isolated from nuruk.</title>
        <authorList>
            <person name="Kim S.-J."/>
        </authorList>
    </citation>
    <scope>NUCLEOTIDE SEQUENCE [LARGE SCALE GENOMIC DNA]</scope>
    <source>
        <strain evidence="10 11">SYF10-1a</strain>
    </source>
</reference>
<keyword evidence="3" id="KW-0032">Aminotransferase</keyword>
<dbReference type="OrthoDB" id="9802328at2"/>
<dbReference type="InterPro" id="IPR015424">
    <property type="entry name" value="PyrdxlP-dep_Trfase"/>
</dbReference>
<gene>
    <name evidence="10" type="ORF">CBP76_02325</name>
</gene>
<evidence type="ECO:0000256" key="2">
    <source>
        <dbReference type="ARBA" id="ARBA00005384"/>
    </source>
</evidence>
<dbReference type="GO" id="GO:0008483">
    <property type="term" value="F:transaminase activity"/>
    <property type="evidence" value="ECO:0007669"/>
    <property type="project" value="UniProtKB-KW"/>
</dbReference>
<dbReference type="Gene3D" id="3.40.640.10">
    <property type="entry name" value="Type I PLP-dependent aspartate aminotransferase-like (Major domain)"/>
    <property type="match status" value="1"/>
</dbReference>
<accession>A0A2N7AWN9</accession>
<keyword evidence="5" id="KW-0663">Pyridoxal phosphate</keyword>
<dbReference type="PANTHER" id="PTHR46577">
    <property type="entry name" value="HTH-TYPE TRANSCRIPTIONAL REGULATORY PROTEIN GABR"/>
    <property type="match status" value="1"/>
</dbReference>
<dbReference type="EMBL" id="NIPR01000005">
    <property type="protein sequence ID" value="PMD73171.1"/>
    <property type="molecule type" value="Genomic_DNA"/>
</dbReference>
<keyword evidence="6" id="KW-0805">Transcription regulation</keyword>
<dbReference type="FunFam" id="3.40.640.10:FF:000023">
    <property type="entry name" value="Transcriptional regulator, GntR family"/>
    <property type="match status" value="1"/>
</dbReference>
<evidence type="ECO:0000256" key="5">
    <source>
        <dbReference type="ARBA" id="ARBA00022898"/>
    </source>
</evidence>
<organism evidence="10 11">
    <name type="scientific">Companilactobacillus nuruki</name>
    <dbReference type="NCBI Taxonomy" id="1993540"/>
    <lineage>
        <taxon>Bacteria</taxon>
        <taxon>Bacillati</taxon>
        <taxon>Bacillota</taxon>
        <taxon>Bacilli</taxon>
        <taxon>Lactobacillales</taxon>
        <taxon>Lactobacillaceae</taxon>
        <taxon>Companilactobacillus</taxon>
    </lineage>
</organism>
<sequence>MMKRIDPIQINWKPAKNKVIPVYKQIIQYVCDRVASGEWVIGARLPSQRTMAKLFNVNRSTISIAIDELTSYGIISGKSGAGTQIVSNTWALMLPTKPSWKKLISSGYFQENNYRLQQINQLEFEPNIARLGTGELDLRLFPQKMWTEVLQKMSTEITSWGYAEPLGILELREAIVEHMRQFGINVSTENILVTSGALQALQLIASCMLKEGSTVFTEAPTYLKSLQMFQSAGLKLNGITMDHDGLEYWKIKNQIKNSESSILYTIPTNQNPTGITMSDIRRKELMDFCIKNRLPIIEDGAYQELCFDNDQFKPLKSIDDNGMVMYLGSASKTLAPGLRIGWVIASKPVIQRLGDAKMQMDYGASSLSQLVFAEFLKSGKYSSYLVDLKKTLKKRRDNALECLTKYFSQLATWNKPIGGFYIWLTFNESIEVDDIFERALKKKILLNPGDIYDFKHNRSIRISFAYLECDEFKESIKKLALLLMDK</sequence>
<evidence type="ECO:0000313" key="10">
    <source>
        <dbReference type="EMBL" id="PMD73171.1"/>
    </source>
</evidence>
<dbReference type="InterPro" id="IPR051446">
    <property type="entry name" value="HTH_trans_reg/aminotransferase"/>
</dbReference>
<dbReference type="GO" id="GO:0003677">
    <property type="term" value="F:DNA binding"/>
    <property type="evidence" value="ECO:0007669"/>
    <property type="project" value="UniProtKB-KW"/>
</dbReference>
<evidence type="ECO:0000313" key="11">
    <source>
        <dbReference type="Proteomes" id="UP000235649"/>
    </source>
</evidence>
<keyword evidence="7" id="KW-0238">DNA-binding</keyword>
<dbReference type="SUPFAM" id="SSF46785">
    <property type="entry name" value="Winged helix' DNA-binding domain"/>
    <property type="match status" value="1"/>
</dbReference>
<dbReference type="CDD" id="cd00609">
    <property type="entry name" value="AAT_like"/>
    <property type="match status" value="1"/>
</dbReference>
<dbReference type="Pfam" id="PF00155">
    <property type="entry name" value="Aminotran_1_2"/>
    <property type="match status" value="1"/>
</dbReference>
<dbReference type="InterPro" id="IPR015422">
    <property type="entry name" value="PyrdxlP-dep_Trfase_small"/>
</dbReference>